<evidence type="ECO:0000313" key="2">
    <source>
        <dbReference type="EMBL" id="QNU66246.1"/>
    </source>
</evidence>
<feature type="domain" description="DUF6431" evidence="1">
    <location>
        <begin position="27"/>
        <end position="108"/>
    </location>
</feature>
<dbReference type="Proteomes" id="UP000306409">
    <property type="component" value="Chromosome"/>
</dbReference>
<evidence type="ECO:0000259" key="1">
    <source>
        <dbReference type="Pfam" id="PF20020"/>
    </source>
</evidence>
<accession>A0A4U7JJN3</accession>
<dbReference type="Pfam" id="PF20020">
    <property type="entry name" value="DUF6431"/>
    <property type="match status" value="1"/>
</dbReference>
<reference evidence="2 3" key="1">
    <citation type="submission" date="2020-09" db="EMBL/GenBank/DDBJ databases">
        <title>Characterization and genome sequencing of Ruminiclostridium sp. nov. MA18.</title>
        <authorList>
            <person name="Rettenmaier R."/>
            <person name="Kowollik M.-L."/>
            <person name="Liebl W."/>
            <person name="Zverlov V."/>
        </authorList>
    </citation>
    <scope>NUCLEOTIDE SEQUENCE [LARGE SCALE GENOMIC DNA]</scope>
    <source>
        <strain evidence="2 3">MA18</strain>
    </source>
</reference>
<name>A0A4U7JJN3_9FIRM</name>
<dbReference type="InterPro" id="IPR045536">
    <property type="entry name" value="DUF6431"/>
</dbReference>
<dbReference type="OrthoDB" id="2857559at2"/>
<proteinExistence type="predicted"/>
<dbReference type="RefSeq" id="WP_137696990.1">
    <property type="nucleotide sequence ID" value="NZ_CP061336.1"/>
</dbReference>
<gene>
    <name evidence="2" type="ORF">EHE19_015370</name>
</gene>
<keyword evidence="3" id="KW-1185">Reference proteome</keyword>
<protein>
    <recommendedName>
        <fullName evidence="1">DUF6431 domain-containing protein</fullName>
    </recommendedName>
</protein>
<dbReference type="EMBL" id="CP061336">
    <property type="protein sequence ID" value="QNU66246.1"/>
    <property type="molecule type" value="Genomic_DNA"/>
</dbReference>
<sequence length="166" mass="19824">MIILSNYELDPISAQLFYVRGKEYVSCPSCGYGLRVVGSRKRKYINKDGDKITLVIRRLKCSNCKRIHHELPDILIPYKRYESCNIENVLTDLKNSTVAAEESTFYRWKKWYEYLSIRILNYFVSILSRLGKKYIIFVNINLMTYLKKYPKWLSRIVTQLVNFNLW</sequence>
<dbReference type="AlphaFoldDB" id="A0A4U7JJN3"/>
<organism evidence="2 3">
    <name type="scientific">Ruminiclostridium herbifermentans</name>
    <dbReference type="NCBI Taxonomy" id="2488810"/>
    <lineage>
        <taxon>Bacteria</taxon>
        <taxon>Bacillati</taxon>
        <taxon>Bacillota</taxon>
        <taxon>Clostridia</taxon>
        <taxon>Eubacteriales</taxon>
        <taxon>Oscillospiraceae</taxon>
        <taxon>Ruminiclostridium</taxon>
    </lineage>
</organism>
<evidence type="ECO:0000313" key="3">
    <source>
        <dbReference type="Proteomes" id="UP000306409"/>
    </source>
</evidence>
<dbReference type="KEGG" id="rher:EHE19_015370"/>